<evidence type="ECO:0000313" key="2">
    <source>
        <dbReference type="Proteomes" id="UP000612855"/>
    </source>
</evidence>
<evidence type="ECO:0008006" key="3">
    <source>
        <dbReference type="Google" id="ProtNLM"/>
    </source>
</evidence>
<proteinExistence type="predicted"/>
<dbReference type="AlphaFoldDB" id="A0A917ED22"/>
<organism evidence="1 2">
    <name type="scientific">Primorskyibacter flagellatus</name>
    <dbReference type="NCBI Taxonomy" id="1387277"/>
    <lineage>
        <taxon>Bacteria</taxon>
        <taxon>Pseudomonadati</taxon>
        <taxon>Pseudomonadota</taxon>
        <taxon>Alphaproteobacteria</taxon>
        <taxon>Rhodobacterales</taxon>
        <taxon>Roseobacteraceae</taxon>
        <taxon>Primorskyibacter</taxon>
    </lineage>
</organism>
<dbReference type="Proteomes" id="UP000612855">
    <property type="component" value="Unassembled WGS sequence"/>
</dbReference>
<evidence type="ECO:0000313" key="1">
    <source>
        <dbReference type="EMBL" id="GGE25489.1"/>
    </source>
</evidence>
<dbReference type="EMBL" id="BMFJ01000001">
    <property type="protein sequence ID" value="GGE25489.1"/>
    <property type="molecule type" value="Genomic_DNA"/>
</dbReference>
<accession>A0A917ED22</accession>
<protein>
    <recommendedName>
        <fullName evidence="3">PemK-like, MazF-like toxin of type II toxin-antitoxin system</fullName>
    </recommendedName>
</protein>
<reference evidence="2" key="1">
    <citation type="journal article" date="2019" name="Int. J. Syst. Evol. Microbiol.">
        <title>The Global Catalogue of Microorganisms (GCM) 10K type strain sequencing project: providing services to taxonomists for standard genome sequencing and annotation.</title>
        <authorList>
            <consortium name="The Broad Institute Genomics Platform"/>
            <consortium name="The Broad Institute Genome Sequencing Center for Infectious Disease"/>
            <person name="Wu L."/>
            <person name="Ma J."/>
        </authorList>
    </citation>
    <scope>NUCLEOTIDE SEQUENCE [LARGE SCALE GENOMIC DNA]</scope>
    <source>
        <strain evidence="2">CGMCC 1.12664</strain>
    </source>
</reference>
<sequence length="174" mass="19324">MFDHTTQVAANWAEHVQPGHVVLFRFPVRYPQTKDGVPMTRPCLVLEVDGEGASQKVVLAYGTTATSVSHTGYDISLTRLSDLRSAGLKRSTRFIGARLLSVSPNHNGFPIGMTGTPVTGRLADAPWERMQWVRARLHAEHDIAVEHQRERSSTPVAVEHRMQRTMESGRQSAV</sequence>
<gene>
    <name evidence="1" type="ORF">GCM10011360_12360</name>
</gene>
<name>A0A917ED22_9RHOB</name>
<comment type="caution">
    <text evidence="1">The sequence shown here is derived from an EMBL/GenBank/DDBJ whole genome shotgun (WGS) entry which is preliminary data.</text>
</comment>
<keyword evidence="2" id="KW-1185">Reference proteome</keyword>